<dbReference type="OrthoDB" id="9815497at2"/>
<dbReference type="Pfam" id="PF13478">
    <property type="entry name" value="XdhC_C"/>
    <property type="match status" value="1"/>
</dbReference>
<name>A0A177N2V0_9GAMM</name>
<feature type="domain" description="XdhC- CoxI" evidence="1">
    <location>
        <begin position="15"/>
        <end position="81"/>
    </location>
</feature>
<dbReference type="AlphaFoldDB" id="A0A177N2V0"/>
<evidence type="ECO:0000259" key="1">
    <source>
        <dbReference type="Pfam" id="PF02625"/>
    </source>
</evidence>
<gene>
    <name evidence="3" type="ORF">A1507_19905</name>
</gene>
<dbReference type="InterPro" id="IPR003777">
    <property type="entry name" value="XdhC_CoxI"/>
</dbReference>
<feature type="domain" description="XdhC Rossmann" evidence="2">
    <location>
        <begin position="195"/>
        <end position="336"/>
    </location>
</feature>
<dbReference type="Pfam" id="PF02625">
    <property type="entry name" value="XdhC_CoxI"/>
    <property type="match status" value="1"/>
</dbReference>
<dbReference type="InterPro" id="IPR052698">
    <property type="entry name" value="MoCofactor_Util/Proc"/>
</dbReference>
<evidence type="ECO:0000313" key="4">
    <source>
        <dbReference type="Proteomes" id="UP000077857"/>
    </source>
</evidence>
<dbReference type="InterPro" id="IPR027051">
    <property type="entry name" value="XdhC_Rossmann_dom"/>
</dbReference>
<evidence type="ECO:0000313" key="3">
    <source>
        <dbReference type="EMBL" id="OAI11793.1"/>
    </source>
</evidence>
<dbReference type="PANTHER" id="PTHR30388:SF6">
    <property type="entry name" value="XANTHINE DEHYDROGENASE SUBUNIT A-RELATED"/>
    <property type="match status" value="1"/>
</dbReference>
<accession>A0A177N2V0</accession>
<dbReference type="Proteomes" id="UP000077857">
    <property type="component" value="Unassembled WGS sequence"/>
</dbReference>
<dbReference type="EMBL" id="LUUJ01000117">
    <property type="protein sequence ID" value="OAI11793.1"/>
    <property type="molecule type" value="Genomic_DNA"/>
</dbReference>
<dbReference type="Gene3D" id="3.40.50.720">
    <property type="entry name" value="NAD(P)-binding Rossmann-like Domain"/>
    <property type="match status" value="1"/>
</dbReference>
<organism evidence="3 4">
    <name type="scientific">Methylomonas koyamae</name>
    <dbReference type="NCBI Taxonomy" id="702114"/>
    <lineage>
        <taxon>Bacteria</taxon>
        <taxon>Pseudomonadati</taxon>
        <taxon>Pseudomonadota</taxon>
        <taxon>Gammaproteobacteria</taxon>
        <taxon>Methylococcales</taxon>
        <taxon>Methylococcaceae</taxon>
        <taxon>Methylomonas</taxon>
    </lineage>
</organism>
<sequence>MSRHHRLLAAYSSLMQSRRPLVMATVIETFGSTYQKAGARMLIGQNGELIGLLGGGCFERDLIEHAKILFETGDTKTLFYDMRAPEDALWGLGLGCNGAARIFLQTLVADDGFGALGLLVQAAKAEQTATLATIVESDHPDFPTGLSRLLPFAGGLSPWPLAHPLLPQRAGLENQQIAGHSVAVFYEPLRTPTHLLVLGAGDDAIPLLACAKALGWRVTVADQRPAYLENGRFAGADCVCTLQAANLAERLQLHRFSACVVMSHNIEHDQRYLAALAESEIPYIGLLGPARRRQRLLDSLPERLAANLQTRLFGPVGLDIGAETPEEIALAIVAAIQAVLKGRRGGLLAQPGDVGCVRPCNA</sequence>
<evidence type="ECO:0000259" key="2">
    <source>
        <dbReference type="Pfam" id="PF13478"/>
    </source>
</evidence>
<protein>
    <submittedName>
        <fullName evidence="3">Xanthine dehydrogenase</fullName>
    </submittedName>
</protein>
<reference evidence="3 4" key="1">
    <citation type="submission" date="2016-03" db="EMBL/GenBank/DDBJ databases">
        <authorList>
            <person name="Ploux O."/>
        </authorList>
    </citation>
    <scope>NUCLEOTIDE SEQUENCE [LARGE SCALE GENOMIC DNA]</scope>
    <source>
        <strain evidence="3 4">R-45378</strain>
    </source>
</reference>
<proteinExistence type="predicted"/>
<dbReference type="RefSeq" id="WP_064042232.1">
    <property type="nucleotide sequence ID" value="NZ_LUUJ01000117.1"/>
</dbReference>
<comment type="caution">
    <text evidence="3">The sequence shown here is derived from an EMBL/GenBank/DDBJ whole genome shotgun (WGS) entry which is preliminary data.</text>
</comment>
<dbReference type="PANTHER" id="PTHR30388">
    <property type="entry name" value="ALDEHYDE OXIDOREDUCTASE MOLYBDENUM COFACTOR ASSEMBLY PROTEIN"/>
    <property type="match status" value="1"/>
</dbReference>